<dbReference type="AlphaFoldDB" id="A0A067PLV9"/>
<dbReference type="Proteomes" id="UP000027265">
    <property type="component" value="Unassembled WGS sequence"/>
</dbReference>
<accession>A0A067PLV9</accession>
<feature type="compositionally biased region" description="Low complexity" evidence="1">
    <location>
        <begin position="30"/>
        <end position="42"/>
    </location>
</feature>
<feature type="region of interest" description="Disordered" evidence="1">
    <location>
        <begin position="24"/>
        <end position="128"/>
    </location>
</feature>
<name>A0A067PLV9_9AGAM</name>
<feature type="compositionally biased region" description="Low complexity" evidence="1">
    <location>
        <begin position="111"/>
        <end position="120"/>
    </location>
</feature>
<proteinExistence type="predicted"/>
<keyword evidence="3" id="KW-1185">Reference proteome</keyword>
<dbReference type="EMBL" id="KL197743">
    <property type="protein sequence ID" value="KDQ51987.1"/>
    <property type="molecule type" value="Genomic_DNA"/>
</dbReference>
<sequence length="145" mass="15893">MGVKEDFLHFLSSLGSPPDYLLSFPMKTVPSPGSSHHPSSPARTRRASRTHLDTHPVSSRAHLSIPRIARHSAPISKSTPCSARCPPMLTSTPIHRESSRRHPSHADLDSDPVSSPRPSSTHLCSHLRARRLSSTSFAIPCSPRR</sequence>
<protein>
    <submittedName>
        <fullName evidence="2">Uncharacterized protein</fullName>
    </submittedName>
</protein>
<organism evidence="2 3">
    <name type="scientific">Jaapia argillacea MUCL 33604</name>
    <dbReference type="NCBI Taxonomy" id="933084"/>
    <lineage>
        <taxon>Eukaryota</taxon>
        <taxon>Fungi</taxon>
        <taxon>Dikarya</taxon>
        <taxon>Basidiomycota</taxon>
        <taxon>Agaricomycotina</taxon>
        <taxon>Agaricomycetes</taxon>
        <taxon>Agaricomycetidae</taxon>
        <taxon>Jaapiales</taxon>
        <taxon>Jaapiaceae</taxon>
        <taxon>Jaapia</taxon>
    </lineage>
</organism>
<gene>
    <name evidence="2" type="ORF">JAAARDRAFT_40599</name>
</gene>
<evidence type="ECO:0000256" key="1">
    <source>
        <dbReference type="SAM" id="MobiDB-lite"/>
    </source>
</evidence>
<evidence type="ECO:0000313" key="2">
    <source>
        <dbReference type="EMBL" id="KDQ51987.1"/>
    </source>
</evidence>
<dbReference type="InParanoid" id="A0A067PLV9"/>
<evidence type="ECO:0000313" key="3">
    <source>
        <dbReference type="Proteomes" id="UP000027265"/>
    </source>
</evidence>
<dbReference type="HOGENOM" id="CLU_1787132_0_0_1"/>
<reference evidence="3" key="1">
    <citation type="journal article" date="2014" name="Proc. Natl. Acad. Sci. U.S.A.">
        <title>Extensive sampling of basidiomycete genomes demonstrates inadequacy of the white-rot/brown-rot paradigm for wood decay fungi.</title>
        <authorList>
            <person name="Riley R."/>
            <person name="Salamov A.A."/>
            <person name="Brown D.W."/>
            <person name="Nagy L.G."/>
            <person name="Floudas D."/>
            <person name="Held B.W."/>
            <person name="Levasseur A."/>
            <person name="Lombard V."/>
            <person name="Morin E."/>
            <person name="Otillar R."/>
            <person name="Lindquist E.A."/>
            <person name="Sun H."/>
            <person name="LaButti K.M."/>
            <person name="Schmutz J."/>
            <person name="Jabbour D."/>
            <person name="Luo H."/>
            <person name="Baker S.E."/>
            <person name="Pisabarro A.G."/>
            <person name="Walton J.D."/>
            <person name="Blanchette R.A."/>
            <person name="Henrissat B."/>
            <person name="Martin F."/>
            <person name="Cullen D."/>
            <person name="Hibbett D.S."/>
            <person name="Grigoriev I.V."/>
        </authorList>
    </citation>
    <scope>NUCLEOTIDE SEQUENCE [LARGE SCALE GENOMIC DNA]</scope>
    <source>
        <strain evidence="3">MUCL 33604</strain>
    </source>
</reference>